<gene>
    <name evidence="1" type="ORF">J2W83_004275</name>
</gene>
<sequence>MNKFTGHPVTAQQARNAVRDARAQSSEQDAALAPPKVDPAILADAADGTVLAVYVKSDDKDIIFEIPEWGALPSPTLGNDTFILLVDDGGDELFREEFNKDDGKDYPFSLVIDRERIRSDGVKTFHYEVERWNGNGSTSDPLVLRIDTREPVWGGVPAAFPPISDVIDGNKNAVQVQLPAYADWADKDEAWVFWLKEVPTDASTELPAIKVPTTATAQTITIPQAHIEKIGNGGVVAFYMLVDKAGNFNFPSQILHVGVALGPWPSTLAEPVVPLAADGLIDQADVALGVEVRVPAFDNALPEDEVQVTWGAYTSRWTAVGDLHFPMSFPIEGVHLWEAYGKDGGTGEVDADVAYEVRRGAVSMGNKAIKVAVNLERIGPVDPGLDPEWPDPINSRLAPARIFGRGSATENDLDESDENLPADIKVLIDANFAENDIVSFYWAGEHVIGADLVLKAGEPGNEITSEIPWAVISAANNGTIKVHYVVTRPSNPNPARSPNTDVIVEAVVLRPDAPAFDKPGPVLNCAALWTPGGHSDDPAFRVLVQDLETYGVKKGDVVKLKWRVTTVEKETDIPSVSFEEEITIDEANINGFTWRIKPYEDYILPIDSFDPADPNGFGYASFEFELDGKTVHSNEVRDIVSINGPGGTCSTTRP</sequence>
<proteinExistence type="predicted"/>
<comment type="caution">
    <text evidence="1">The sequence shown here is derived from an EMBL/GenBank/DDBJ whole genome shotgun (WGS) entry which is preliminary data.</text>
</comment>
<dbReference type="EMBL" id="JAVDTH010000032">
    <property type="protein sequence ID" value="MDR6714639.1"/>
    <property type="molecule type" value="Genomic_DNA"/>
</dbReference>
<accession>A0ACC6K894</accession>
<name>A0ACC6K894_9PSED</name>
<keyword evidence="2" id="KW-1185">Reference proteome</keyword>
<protein>
    <submittedName>
        <fullName evidence="1">Uncharacterized protein</fullName>
    </submittedName>
</protein>
<evidence type="ECO:0000313" key="1">
    <source>
        <dbReference type="EMBL" id="MDR6714639.1"/>
    </source>
</evidence>
<organism evidence="1 2">
    <name type="scientific">Pseudomonas hunanensis</name>
    <dbReference type="NCBI Taxonomy" id="1247546"/>
    <lineage>
        <taxon>Bacteria</taxon>
        <taxon>Pseudomonadati</taxon>
        <taxon>Pseudomonadota</taxon>
        <taxon>Gammaproteobacteria</taxon>
        <taxon>Pseudomonadales</taxon>
        <taxon>Pseudomonadaceae</taxon>
        <taxon>Pseudomonas</taxon>
    </lineage>
</organism>
<reference evidence="1" key="1">
    <citation type="submission" date="2023-07" db="EMBL/GenBank/DDBJ databases">
        <title>Sorghum-associated microbial communities from plants grown in Nebraska, USA.</title>
        <authorList>
            <person name="Schachtman D."/>
        </authorList>
    </citation>
    <scope>NUCLEOTIDE SEQUENCE</scope>
    <source>
        <strain evidence="1">BE56</strain>
    </source>
</reference>
<dbReference type="Proteomes" id="UP001259587">
    <property type="component" value="Unassembled WGS sequence"/>
</dbReference>
<evidence type="ECO:0000313" key="2">
    <source>
        <dbReference type="Proteomes" id="UP001259587"/>
    </source>
</evidence>